<dbReference type="PIRSF" id="PIRSF038945">
    <property type="entry name" value="Thr_synthase"/>
    <property type="match status" value="1"/>
</dbReference>
<evidence type="ECO:0000256" key="8">
    <source>
        <dbReference type="ARBA" id="ARBA00022898"/>
    </source>
</evidence>
<feature type="binding site" evidence="13">
    <location>
        <position position="363"/>
    </location>
    <ligand>
        <name>pyridoxal 5'-phosphate</name>
        <dbReference type="ChEBI" id="CHEBI:597326"/>
    </ligand>
</feature>
<dbReference type="GO" id="GO:0004794">
    <property type="term" value="F:threonine deaminase activity"/>
    <property type="evidence" value="ECO:0007669"/>
    <property type="project" value="TreeGrafter"/>
</dbReference>
<feature type="modified residue" description="N6-(pyridoxal phosphate)lysine" evidence="14">
    <location>
        <position position="103"/>
    </location>
</feature>
<dbReference type="SUPFAM" id="SSF53686">
    <property type="entry name" value="Tryptophan synthase beta subunit-like PLP-dependent enzymes"/>
    <property type="match status" value="1"/>
</dbReference>
<accession>A0AA37F955</accession>
<evidence type="ECO:0000313" key="17">
    <source>
        <dbReference type="Proteomes" id="UP000632195"/>
    </source>
</evidence>
<dbReference type="InterPro" id="IPR001926">
    <property type="entry name" value="TrpB-like_PALP"/>
</dbReference>
<keyword evidence="6 12" id="KW-0028">Amino-acid biosynthesis</keyword>
<dbReference type="EMBL" id="BMNY01000001">
    <property type="protein sequence ID" value="GGM69975.1"/>
    <property type="molecule type" value="Genomic_DNA"/>
</dbReference>
<evidence type="ECO:0000259" key="15">
    <source>
        <dbReference type="Pfam" id="PF00291"/>
    </source>
</evidence>
<dbReference type="GO" id="GO:0030170">
    <property type="term" value="F:pyridoxal phosphate binding"/>
    <property type="evidence" value="ECO:0007669"/>
    <property type="project" value="InterPro"/>
</dbReference>
<evidence type="ECO:0000256" key="9">
    <source>
        <dbReference type="ARBA" id="ARBA00023239"/>
    </source>
</evidence>
<evidence type="ECO:0000256" key="10">
    <source>
        <dbReference type="ARBA" id="ARBA00049144"/>
    </source>
</evidence>
<feature type="binding site" evidence="13">
    <location>
        <begin position="227"/>
        <end position="231"/>
    </location>
    <ligand>
        <name>pyridoxal 5'-phosphate</name>
        <dbReference type="ChEBI" id="CHEBI:597326"/>
    </ligand>
</feature>
<dbReference type="NCBIfam" id="TIGR00260">
    <property type="entry name" value="thrC"/>
    <property type="match status" value="1"/>
</dbReference>
<keyword evidence="17" id="KW-1185">Reference proteome</keyword>
<dbReference type="GO" id="GO:0006567">
    <property type="term" value="P:L-threonine catabolic process"/>
    <property type="evidence" value="ECO:0007669"/>
    <property type="project" value="TreeGrafter"/>
</dbReference>
<evidence type="ECO:0000256" key="11">
    <source>
        <dbReference type="NCBIfam" id="TIGR00260"/>
    </source>
</evidence>
<comment type="function">
    <text evidence="12">Catalyzes the gamma-elimination of phosphate from L-phosphohomoserine and the beta-addition of water to produce L-threonine.</text>
</comment>
<dbReference type="Proteomes" id="UP000632195">
    <property type="component" value="Unassembled WGS sequence"/>
</dbReference>
<evidence type="ECO:0000256" key="1">
    <source>
        <dbReference type="ARBA" id="ARBA00001933"/>
    </source>
</evidence>
<comment type="catalytic activity">
    <reaction evidence="10 12">
        <text>O-phospho-L-homoserine + H2O = L-threonine + phosphate</text>
        <dbReference type="Rhea" id="RHEA:10840"/>
        <dbReference type="ChEBI" id="CHEBI:15377"/>
        <dbReference type="ChEBI" id="CHEBI:43474"/>
        <dbReference type="ChEBI" id="CHEBI:57590"/>
        <dbReference type="ChEBI" id="CHEBI:57926"/>
        <dbReference type="EC" id="4.2.3.1"/>
    </reaction>
</comment>
<dbReference type="InterPro" id="IPR004450">
    <property type="entry name" value="Thr_synthase-like"/>
</dbReference>
<dbReference type="Pfam" id="PF00291">
    <property type="entry name" value="PALP"/>
    <property type="match status" value="1"/>
</dbReference>
<evidence type="ECO:0000256" key="7">
    <source>
        <dbReference type="ARBA" id="ARBA00022697"/>
    </source>
</evidence>
<sequence>MVFSSLRCIDCGHMYGIDRSRYRCDRCGGLLEVTHEFGDQLYDFRKRGVWKYRYLIHPALPESLTVSRNEGATTMYRSDRVSQYAGISLHLKHDGENPTGSFKDRGMTVAVSEALRLGMKRTVCASTGNTAASAASYSAVAGMECTVYVPAGKVSQSKMAQTLAYGARVVEVDGTFDNALEESLDLVEDGSYTLNSINPWRVEGQKTVLYEILECMSDVDIISVPAGNLGNTSAIGKAIMELDTLGLLKKVPRLVAVQAEGAAPFYRMWVEHSESISRVEPVTVASAIRIGNPVSWKKARRAIEYTSGTVVSVSDEEILEAKRCIDRAGIGCEPASAASVAGIRKMVQEGEISRDERVVAILTGNLLKDPMSPVGNKV</sequence>
<evidence type="ECO:0000256" key="2">
    <source>
        <dbReference type="ARBA" id="ARBA00004979"/>
    </source>
</evidence>
<comment type="similarity">
    <text evidence="3 12">Belongs to the threonine synthase family.</text>
</comment>
<evidence type="ECO:0000313" key="16">
    <source>
        <dbReference type="EMBL" id="GGM69975.1"/>
    </source>
</evidence>
<dbReference type="InterPro" id="IPR000634">
    <property type="entry name" value="Ser/Thr_deHydtase_PyrdxlP-BS"/>
</dbReference>
<dbReference type="InterPro" id="IPR026260">
    <property type="entry name" value="Thr_Synthase_bac/arc"/>
</dbReference>
<dbReference type="GO" id="GO:0004795">
    <property type="term" value="F:threonine synthase activity"/>
    <property type="evidence" value="ECO:0007669"/>
    <property type="project" value="UniProtKB-UniRule"/>
</dbReference>
<evidence type="ECO:0000256" key="14">
    <source>
        <dbReference type="PIRSR" id="PIRSR038945-2"/>
    </source>
</evidence>
<evidence type="ECO:0000256" key="6">
    <source>
        <dbReference type="ARBA" id="ARBA00022605"/>
    </source>
</evidence>
<feature type="binding site" evidence="13">
    <location>
        <position position="129"/>
    </location>
    <ligand>
        <name>pyridoxal 5'-phosphate</name>
        <dbReference type="ChEBI" id="CHEBI:597326"/>
    </ligand>
</feature>
<organism evidence="16 17">
    <name type="scientific">Thermogymnomonas acidicola</name>
    <dbReference type="NCBI Taxonomy" id="399579"/>
    <lineage>
        <taxon>Archaea</taxon>
        <taxon>Methanobacteriati</taxon>
        <taxon>Thermoplasmatota</taxon>
        <taxon>Thermoplasmata</taxon>
        <taxon>Thermoplasmatales</taxon>
        <taxon>Thermogymnomonas</taxon>
    </lineage>
</organism>
<evidence type="ECO:0000256" key="12">
    <source>
        <dbReference type="PIRNR" id="PIRNR038945"/>
    </source>
</evidence>
<keyword evidence="8 12" id="KW-0663">Pyridoxal phosphate</keyword>
<dbReference type="PANTHER" id="PTHR48078:SF6">
    <property type="entry name" value="L-THREONINE DEHYDRATASE CATABOLIC TDCB"/>
    <property type="match status" value="1"/>
</dbReference>
<evidence type="ECO:0000256" key="4">
    <source>
        <dbReference type="ARBA" id="ARBA00013028"/>
    </source>
</evidence>
<dbReference type="GO" id="GO:0003941">
    <property type="term" value="F:L-serine ammonia-lyase activity"/>
    <property type="evidence" value="ECO:0007669"/>
    <property type="project" value="TreeGrafter"/>
</dbReference>
<dbReference type="CDD" id="cd01563">
    <property type="entry name" value="Thr-synth_1"/>
    <property type="match status" value="1"/>
</dbReference>
<dbReference type="GO" id="GO:0009088">
    <property type="term" value="P:threonine biosynthetic process"/>
    <property type="evidence" value="ECO:0007669"/>
    <property type="project" value="UniProtKB-UniRule"/>
</dbReference>
<name>A0AA37F955_9ARCH</name>
<evidence type="ECO:0000256" key="3">
    <source>
        <dbReference type="ARBA" id="ARBA00005517"/>
    </source>
</evidence>
<dbReference type="AlphaFoldDB" id="A0AA37F955"/>
<dbReference type="GO" id="GO:0009097">
    <property type="term" value="P:isoleucine biosynthetic process"/>
    <property type="evidence" value="ECO:0007669"/>
    <property type="project" value="TreeGrafter"/>
</dbReference>
<protein>
    <recommendedName>
        <fullName evidence="5 11">Threonine synthase</fullName>
        <ecNumber evidence="4 11">4.2.3.1</ecNumber>
    </recommendedName>
</protein>
<dbReference type="GO" id="GO:0006565">
    <property type="term" value="P:L-serine catabolic process"/>
    <property type="evidence" value="ECO:0007669"/>
    <property type="project" value="TreeGrafter"/>
</dbReference>
<keyword evidence="9 12" id="KW-0456">Lyase</keyword>
<evidence type="ECO:0000256" key="13">
    <source>
        <dbReference type="PIRSR" id="PIRSR038945-1"/>
    </source>
</evidence>
<comment type="pathway">
    <text evidence="2 12">Amino-acid biosynthesis; L-threonine biosynthesis; L-threonine from L-aspartate: step 5/5.</text>
</comment>
<proteinExistence type="inferred from homology"/>
<comment type="cofactor">
    <cofactor evidence="1 12 13">
        <name>pyridoxal 5'-phosphate</name>
        <dbReference type="ChEBI" id="CHEBI:597326"/>
    </cofactor>
</comment>
<dbReference type="InterPro" id="IPR036052">
    <property type="entry name" value="TrpB-like_PALP_sf"/>
</dbReference>
<reference evidence="16" key="2">
    <citation type="submission" date="2022-09" db="EMBL/GenBank/DDBJ databases">
        <authorList>
            <person name="Sun Q."/>
            <person name="Ohkuma M."/>
        </authorList>
    </citation>
    <scope>NUCLEOTIDE SEQUENCE</scope>
    <source>
        <strain evidence="16">JCM 13583</strain>
    </source>
</reference>
<dbReference type="PROSITE" id="PS00165">
    <property type="entry name" value="DEHYDRATASE_SER_THR"/>
    <property type="match status" value="1"/>
</dbReference>
<dbReference type="Gene3D" id="3.40.50.1100">
    <property type="match status" value="2"/>
</dbReference>
<feature type="domain" description="Tryptophan synthase beta chain-like PALP" evidence="15">
    <location>
        <begin position="67"/>
        <end position="364"/>
    </location>
</feature>
<dbReference type="InterPro" id="IPR050147">
    <property type="entry name" value="Ser/Thr_Dehydratase"/>
</dbReference>
<keyword evidence="7 12" id="KW-0791">Threonine biosynthesis</keyword>
<evidence type="ECO:0000256" key="5">
    <source>
        <dbReference type="ARBA" id="ARBA00018679"/>
    </source>
</evidence>
<dbReference type="PANTHER" id="PTHR48078">
    <property type="entry name" value="THREONINE DEHYDRATASE, MITOCHONDRIAL-RELATED"/>
    <property type="match status" value="1"/>
</dbReference>
<reference evidence="16" key="1">
    <citation type="journal article" date="2014" name="Int. J. Syst. Evol. Microbiol.">
        <title>Complete genome sequence of Corynebacterium casei LMG S-19264T (=DSM 44701T), isolated from a smear-ripened cheese.</title>
        <authorList>
            <consortium name="US DOE Joint Genome Institute (JGI-PGF)"/>
            <person name="Walter F."/>
            <person name="Albersmeier A."/>
            <person name="Kalinowski J."/>
            <person name="Ruckert C."/>
        </authorList>
    </citation>
    <scope>NUCLEOTIDE SEQUENCE</scope>
    <source>
        <strain evidence="16">JCM 13583</strain>
    </source>
</reference>
<dbReference type="EC" id="4.2.3.1" evidence="4 11"/>
<gene>
    <name evidence="16" type="ORF">GCM10007108_05080</name>
</gene>
<comment type="caution">
    <text evidence="16">The sequence shown here is derived from an EMBL/GenBank/DDBJ whole genome shotgun (WGS) entry which is preliminary data.</text>
</comment>